<dbReference type="CDD" id="cd00082">
    <property type="entry name" value="HisKA"/>
    <property type="match status" value="1"/>
</dbReference>
<evidence type="ECO:0000259" key="16">
    <source>
        <dbReference type="PROSITE" id="PS50109"/>
    </source>
</evidence>
<dbReference type="PROSITE" id="PS50110">
    <property type="entry name" value="RESPONSE_REGULATORY"/>
    <property type="match status" value="1"/>
</dbReference>
<dbReference type="PROSITE" id="PS50109">
    <property type="entry name" value="HIS_KIN"/>
    <property type="match status" value="1"/>
</dbReference>
<dbReference type="PRINTS" id="PR00344">
    <property type="entry name" value="BCTRLSENSOR"/>
</dbReference>
<name>A0A0Q2MJC4_VIBFU</name>
<dbReference type="PANTHER" id="PTHR45339:SF1">
    <property type="entry name" value="HYBRID SIGNAL TRANSDUCTION HISTIDINE KINASE J"/>
    <property type="match status" value="1"/>
</dbReference>
<evidence type="ECO:0000256" key="13">
    <source>
        <dbReference type="SAM" id="Coils"/>
    </source>
</evidence>
<comment type="subunit">
    <text evidence="10">At low DSF concentrations, interacts with RpfF.</text>
</comment>
<evidence type="ECO:0000256" key="9">
    <source>
        <dbReference type="ARBA" id="ARBA00023012"/>
    </source>
</evidence>
<dbReference type="InterPro" id="IPR011006">
    <property type="entry name" value="CheY-like_superfamily"/>
</dbReference>
<dbReference type="CDD" id="cd17546">
    <property type="entry name" value="REC_hyHK_CKI1_RcsC-like"/>
    <property type="match status" value="1"/>
</dbReference>
<keyword evidence="7" id="KW-0378">Hydrolase</keyword>
<feature type="domain" description="Histidine kinase" evidence="16">
    <location>
        <begin position="396"/>
        <end position="615"/>
    </location>
</feature>
<keyword evidence="15" id="KW-0472">Membrane</keyword>
<protein>
    <recommendedName>
        <fullName evidence="11">Sensory/regulatory protein RpfC</fullName>
        <ecNumber evidence="2">2.7.13.3</ecNumber>
    </recommendedName>
</protein>
<feature type="transmembrane region" description="Helical" evidence="15">
    <location>
        <begin position="298"/>
        <end position="321"/>
    </location>
</feature>
<dbReference type="SUPFAM" id="SSF47384">
    <property type="entry name" value="Homodimeric domain of signal transducing histidine kinase"/>
    <property type="match status" value="1"/>
</dbReference>
<feature type="region of interest" description="Disordered" evidence="14">
    <location>
        <begin position="738"/>
        <end position="761"/>
    </location>
</feature>
<dbReference type="FunFam" id="3.30.565.10:FF:000010">
    <property type="entry name" value="Sensor histidine kinase RcsC"/>
    <property type="match status" value="1"/>
</dbReference>
<dbReference type="Gene3D" id="1.10.287.130">
    <property type="match status" value="1"/>
</dbReference>
<dbReference type="RefSeq" id="WP_055465027.1">
    <property type="nucleotide sequence ID" value="NZ_LKHS01000001.1"/>
</dbReference>
<dbReference type="InterPro" id="IPR003594">
    <property type="entry name" value="HATPase_dom"/>
</dbReference>
<dbReference type="SUPFAM" id="SSF52172">
    <property type="entry name" value="CheY-like"/>
    <property type="match status" value="1"/>
</dbReference>
<dbReference type="InterPro" id="IPR004358">
    <property type="entry name" value="Sig_transdc_His_kin-like_C"/>
</dbReference>
<dbReference type="SMART" id="SM00448">
    <property type="entry name" value="REC"/>
    <property type="match status" value="1"/>
</dbReference>
<keyword evidence="5" id="KW-0547">Nucleotide-binding</keyword>
<evidence type="ECO:0000256" key="6">
    <source>
        <dbReference type="ARBA" id="ARBA00022777"/>
    </source>
</evidence>
<feature type="coiled-coil region" evidence="13">
    <location>
        <begin position="362"/>
        <end position="389"/>
    </location>
</feature>
<feature type="domain" description="Response regulatory" evidence="17">
    <location>
        <begin position="764"/>
        <end position="884"/>
    </location>
</feature>
<keyword evidence="15" id="KW-0812">Transmembrane</keyword>
<keyword evidence="15" id="KW-1133">Transmembrane helix</keyword>
<sequence length="886" mass="99286">MRTVSRFSIKARLMLLCLMPMLVIGWGTWNLFSQFQTQLVAYRVITKKIDALNHLTNATHLAYDMLIGRIHQNDVQRLRIALDNELTLVGANIDEQNLMRVSGNSASLSSSNVAELKSLASEIASATVAETHEYGTWTFDLIYELLTDIQKRSNHEAPTDIHTLDVVYDDLSWFLYWMQREAWFIRDLSQTDTLTPQQLGQYFQIAEREQQHLERFIDTGASSVQLDQIVKLFAQQDFRQGAILRDKILRQEVTPSELSGYVQTLENRQAAVQKLFLGFSEHLSQQIDQQVRQESQRIAVISAVVAVVFVLLLVLGLGTFYRISSKLNRILATMGQLRDKRDSVKQIAIDGNDEFSDFVGSLNHIILELKAHEERLIQAKEEAIAANRAKSSFLANMSHEIRTPLNGIIGMTEILASSGLNVNQQDILDDIDTSSQSLLILLNDILDLSKIEAGSLTLNPNAFNFAEMVYDTVNLVNVKAISQHIELAIQLDPELPVMVVADEYRVKQILMNLLSNAVKFTQDGYVNVEVNYVAQDTPLIRCSVTDTGKGIDKDKLSTIFDPFTQEDGSITRRFGGTGLGLAICRQLLELMDGSIQVHSTKDLGSQFEFTIPVTLPLEQPTPPPLNQTTLFISNNSNYSAAIRRECTRLGLTVVEASTIAHIEDAAVTQVVNVLYCHSLTHGKLSDIDDLKQRFPHARLIMLQHHLFTNKAVADAIHGRITLPFLGLRFEKLLRESSPSALLSPEQDARHPRPAQEEEEATNPRILIVEDNLMNQKIATFFLEKAGLAYVIVSNGQEAVDIVTQGGQFSAVLMDCMMPVMDGFTATRKIREWESAQGLKNIPIIALTASVLDEDIAHCFEAGMDAYLPKPYKSKQLFDIFTELEVA</sequence>
<dbReference type="InterPro" id="IPR036097">
    <property type="entry name" value="HisK_dim/P_sf"/>
</dbReference>
<evidence type="ECO:0000313" key="18">
    <source>
        <dbReference type="EMBL" id="KQH87969.1"/>
    </source>
</evidence>
<dbReference type="InParanoid" id="A0A0Q2MJC4"/>
<dbReference type="EMBL" id="LKHS01000001">
    <property type="protein sequence ID" value="KQH87969.1"/>
    <property type="molecule type" value="Genomic_DNA"/>
</dbReference>
<dbReference type="Pfam" id="PF00072">
    <property type="entry name" value="Response_reg"/>
    <property type="match status" value="1"/>
</dbReference>
<dbReference type="Gene3D" id="3.40.50.2300">
    <property type="match status" value="1"/>
</dbReference>
<dbReference type="Pfam" id="PF00512">
    <property type="entry name" value="HisKA"/>
    <property type="match status" value="1"/>
</dbReference>
<keyword evidence="4" id="KW-0808">Transferase</keyword>
<evidence type="ECO:0000256" key="12">
    <source>
        <dbReference type="PROSITE-ProRule" id="PRU00169"/>
    </source>
</evidence>
<evidence type="ECO:0000256" key="14">
    <source>
        <dbReference type="SAM" id="MobiDB-lite"/>
    </source>
</evidence>
<dbReference type="InterPro" id="IPR005467">
    <property type="entry name" value="His_kinase_dom"/>
</dbReference>
<dbReference type="InterPro" id="IPR001789">
    <property type="entry name" value="Sig_transdc_resp-reg_receiver"/>
</dbReference>
<organism evidence="18 19">
    <name type="scientific">Vibrio furnissii</name>
    <dbReference type="NCBI Taxonomy" id="29494"/>
    <lineage>
        <taxon>Bacteria</taxon>
        <taxon>Pseudomonadati</taxon>
        <taxon>Pseudomonadota</taxon>
        <taxon>Gammaproteobacteria</taxon>
        <taxon>Vibrionales</taxon>
        <taxon>Vibrionaceae</taxon>
        <taxon>Vibrio</taxon>
    </lineage>
</organism>
<dbReference type="SUPFAM" id="SSF55874">
    <property type="entry name" value="ATPase domain of HSP90 chaperone/DNA topoisomerase II/histidine kinase"/>
    <property type="match status" value="1"/>
</dbReference>
<evidence type="ECO:0000259" key="17">
    <source>
        <dbReference type="PROSITE" id="PS50110"/>
    </source>
</evidence>
<evidence type="ECO:0000256" key="11">
    <source>
        <dbReference type="ARBA" id="ARBA00068150"/>
    </source>
</evidence>
<evidence type="ECO:0000256" key="7">
    <source>
        <dbReference type="ARBA" id="ARBA00022801"/>
    </source>
</evidence>
<dbReference type="CDD" id="cd16922">
    <property type="entry name" value="HATPase_EvgS-ArcB-TorS-like"/>
    <property type="match status" value="1"/>
</dbReference>
<keyword evidence="13" id="KW-0175">Coiled coil</keyword>
<dbReference type="FunFam" id="1.10.287.130:FF:000002">
    <property type="entry name" value="Two-component osmosensing histidine kinase"/>
    <property type="match status" value="1"/>
</dbReference>
<keyword evidence="19" id="KW-1185">Reference proteome</keyword>
<evidence type="ECO:0000256" key="10">
    <source>
        <dbReference type="ARBA" id="ARBA00064003"/>
    </source>
</evidence>
<evidence type="ECO:0000313" key="19">
    <source>
        <dbReference type="Proteomes" id="UP000051221"/>
    </source>
</evidence>
<keyword evidence="3 12" id="KW-0597">Phosphoprotein</keyword>
<feature type="modified residue" description="4-aspartylphosphate" evidence="12">
    <location>
        <position position="814"/>
    </location>
</feature>
<dbReference type="SMART" id="SM00388">
    <property type="entry name" value="HisKA"/>
    <property type="match status" value="1"/>
</dbReference>
<dbReference type="InterPro" id="IPR003661">
    <property type="entry name" value="HisK_dim/P_dom"/>
</dbReference>
<dbReference type="GO" id="GO:0000155">
    <property type="term" value="F:phosphorelay sensor kinase activity"/>
    <property type="evidence" value="ECO:0007669"/>
    <property type="project" value="InterPro"/>
</dbReference>
<evidence type="ECO:0000256" key="8">
    <source>
        <dbReference type="ARBA" id="ARBA00022840"/>
    </source>
</evidence>
<evidence type="ECO:0000256" key="15">
    <source>
        <dbReference type="SAM" id="Phobius"/>
    </source>
</evidence>
<evidence type="ECO:0000256" key="5">
    <source>
        <dbReference type="ARBA" id="ARBA00022741"/>
    </source>
</evidence>
<keyword evidence="6 18" id="KW-0418">Kinase</keyword>
<dbReference type="AlphaFoldDB" id="A0A0Q2MJC4"/>
<dbReference type="GO" id="GO:0016787">
    <property type="term" value="F:hydrolase activity"/>
    <property type="evidence" value="ECO:0007669"/>
    <property type="project" value="UniProtKB-KW"/>
</dbReference>
<dbReference type="PANTHER" id="PTHR45339">
    <property type="entry name" value="HYBRID SIGNAL TRANSDUCTION HISTIDINE KINASE J"/>
    <property type="match status" value="1"/>
</dbReference>
<dbReference type="Gene3D" id="6.10.340.10">
    <property type="match status" value="1"/>
</dbReference>
<dbReference type="SMART" id="SM00387">
    <property type="entry name" value="HATPase_c"/>
    <property type="match status" value="1"/>
</dbReference>
<proteinExistence type="predicted"/>
<evidence type="ECO:0000256" key="3">
    <source>
        <dbReference type="ARBA" id="ARBA00022553"/>
    </source>
</evidence>
<dbReference type="Gene3D" id="3.30.565.10">
    <property type="entry name" value="Histidine kinase-like ATPase, C-terminal domain"/>
    <property type="match status" value="1"/>
</dbReference>
<evidence type="ECO:0000256" key="2">
    <source>
        <dbReference type="ARBA" id="ARBA00012438"/>
    </source>
</evidence>
<comment type="caution">
    <text evidence="18">The sequence shown here is derived from an EMBL/GenBank/DDBJ whole genome shotgun (WGS) entry which is preliminary data.</text>
</comment>
<gene>
    <name evidence="18" type="ORF">AMR76_01385</name>
</gene>
<comment type="catalytic activity">
    <reaction evidence="1">
        <text>ATP + protein L-histidine = ADP + protein N-phospho-L-histidine.</text>
        <dbReference type="EC" id="2.7.13.3"/>
    </reaction>
</comment>
<reference evidence="18 19" key="1">
    <citation type="submission" date="2015-08" db="EMBL/GenBank/DDBJ databases">
        <title>Antibacterial properties of a collection of Vibrionaceae strains.</title>
        <authorList>
            <person name="Giubergia S."/>
        </authorList>
    </citation>
    <scope>NUCLEOTIDE SEQUENCE [LARGE SCALE GENOMIC DNA]</scope>
    <source>
        <strain evidence="18 19">S0821</strain>
    </source>
</reference>
<keyword evidence="8" id="KW-0067">ATP-binding</keyword>
<dbReference type="Pfam" id="PF02518">
    <property type="entry name" value="HATPase_c"/>
    <property type="match status" value="1"/>
</dbReference>
<accession>A0A0Q2MJC4</accession>
<dbReference type="GO" id="GO:0005524">
    <property type="term" value="F:ATP binding"/>
    <property type="evidence" value="ECO:0007669"/>
    <property type="project" value="UniProtKB-KW"/>
</dbReference>
<dbReference type="EC" id="2.7.13.3" evidence="2"/>
<evidence type="ECO:0000256" key="1">
    <source>
        <dbReference type="ARBA" id="ARBA00000085"/>
    </source>
</evidence>
<dbReference type="Proteomes" id="UP000051221">
    <property type="component" value="Unassembled WGS sequence"/>
</dbReference>
<feature type="compositionally biased region" description="Basic and acidic residues" evidence="14">
    <location>
        <begin position="746"/>
        <end position="755"/>
    </location>
</feature>
<keyword evidence="9" id="KW-0902">Two-component regulatory system</keyword>
<dbReference type="InterPro" id="IPR036890">
    <property type="entry name" value="HATPase_C_sf"/>
</dbReference>
<feature type="transmembrane region" description="Helical" evidence="15">
    <location>
        <begin position="12"/>
        <end position="32"/>
    </location>
</feature>
<evidence type="ECO:0000256" key="4">
    <source>
        <dbReference type="ARBA" id="ARBA00022679"/>
    </source>
</evidence>